<evidence type="ECO:0000256" key="1">
    <source>
        <dbReference type="SAM" id="SignalP"/>
    </source>
</evidence>
<dbReference type="PROSITE" id="PS51257">
    <property type="entry name" value="PROKAR_LIPOPROTEIN"/>
    <property type="match status" value="1"/>
</dbReference>
<name>A0A9W6M8Z0_9MICO</name>
<feature type="signal peptide" evidence="1">
    <location>
        <begin position="1"/>
        <end position="19"/>
    </location>
</feature>
<gene>
    <name evidence="2" type="ORF">GCM10017596_14460</name>
</gene>
<protein>
    <recommendedName>
        <fullName evidence="4">DNA modification methylase</fullName>
    </recommendedName>
</protein>
<comment type="caution">
    <text evidence="2">The sequence shown here is derived from an EMBL/GenBank/DDBJ whole genome shotgun (WGS) entry which is preliminary data.</text>
</comment>
<reference evidence="2" key="2">
    <citation type="submission" date="2023-01" db="EMBL/GenBank/DDBJ databases">
        <authorList>
            <person name="Sun Q."/>
            <person name="Evtushenko L."/>
        </authorList>
    </citation>
    <scope>NUCLEOTIDE SEQUENCE</scope>
    <source>
        <strain evidence="2">VKM Ac-1958</strain>
    </source>
</reference>
<dbReference type="Proteomes" id="UP001142325">
    <property type="component" value="Unassembled WGS sequence"/>
</dbReference>
<dbReference type="RefSeq" id="WP_204939351.1">
    <property type="nucleotide sequence ID" value="NZ_BAAAUM010000001.1"/>
</dbReference>
<evidence type="ECO:0000313" key="3">
    <source>
        <dbReference type="Proteomes" id="UP001142325"/>
    </source>
</evidence>
<evidence type="ECO:0008006" key="4">
    <source>
        <dbReference type="Google" id="ProtNLM"/>
    </source>
</evidence>
<keyword evidence="1" id="KW-0732">Signal</keyword>
<reference evidence="2" key="1">
    <citation type="journal article" date="2014" name="Int. J. Syst. Evol. Microbiol.">
        <title>Complete genome sequence of Corynebacterium casei LMG S-19264T (=DSM 44701T), isolated from a smear-ripened cheese.</title>
        <authorList>
            <consortium name="US DOE Joint Genome Institute (JGI-PGF)"/>
            <person name="Walter F."/>
            <person name="Albersmeier A."/>
            <person name="Kalinowski J."/>
            <person name="Ruckert C."/>
        </authorList>
    </citation>
    <scope>NUCLEOTIDE SEQUENCE</scope>
    <source>
        <strain evidence="2">VKM Ac-1958</strain>
    </source>
</reference>
<accession>A0A9W6M8Z0</accession>
<sequence length="155" mass="15561">MKSRLVASLAISAAVIVGATGCSMISPVATQIQYSASDGVNVPGDGPVLVRNALIVANEDGTVGNFVAALVNDTQETASITIEVEGLAPATVKVKPGNPVSLGAGAEPLLLEGLDVMPGSTVAVYFQTGDAEGQLVQVPVLDGSLAQYADLVPSE</sequence>
<evidence type="ECO:0000313" key="2">
    <source>
        <dbReference type="EMBL" id="GLK01731.1"/>
    </source>
</evidence>
<feature type="chain" id="PRO_5040736387" description="DNA modification methylase" evidence="1">
    <location>
        <begin position="20"/>
        <end position="155"/>
    </location>
</feature>
<keyword evidence="3" id="KW-1185">Reference proteome</keyword>
<dbReference type="EMBL" id="BSET01000001">
    <property type="protein sequence ID" value="GLK01731.1"/>
    <property type="molecule type" value="Genomic_DNA"/>
</dbReference>
<organism evidence="2 3">
    <name type="scientific">Microbacterium keratanolyticum</name>
    <dbReference type="NCBI Taxonomy" id="67574"/>
    <lineage>
        <taxon>Bacteria</taxon>
        <taxon>Bacillati</taxon>
        <taxon>Actinomycetota</taxon>
        <taxon>Actinomycetes</taxon>
        <taxon>Micrococcales</taxon>
        <taxon>Microbacteriaceae</taxon>
        <taxon>Microbacterium</taxon>
    </lineage>
</organism>
<proteinExistence type="predicted"/>
<dbReference type="AlphaFoldDB" id="A0A9W6M8Z0"/>